<evidence type="ECO:0000313" key="4">
    <source>
        <dbReference type="EMBL" id="OMJ15751.1"/>
    </source>
</evidence>
<comment type="caution">
    <text evidence="4">The sequence shown here is derived from an EMBL/GenBank/DDBJ whole genome shotgun (WGS) entry which is preliminary data.</text>
</comment>
<protein>
    <submittedName>
        <fullName evidence="4">Uncharacterized protein</fullName>
    </submittedName>
</protein>
<dbReference type="OrthoDB" id="5628028at2759"/>
<dbReference type="EMBL" id="LSSN01005747">
    <property type="protein sequence ID" value="OMJ08609.1"/>
    <property type="molecule type" value="Genomic_DNA"/>
</dbReference>
<name>A0A1R1XM88_9FUNG</name>
<feature type="compositionally biased region" description="Polar residues" evidence="1">
    <location>
        <begin position="432"/>
        <end position="443"/>
    </location>
</feature>
<evidence type="ECO:0000313" key="5">
    <source>
        <dbReference type="Proteomes" id="UP000187283"/>
    </source>
</evidence>
<feature type="region of interest" description="Disordered" evidence="1">
    <location>
        <begin position="427"/>
        <end position="490"/>
    </location>
</feature>
<evidence type="ECO:0000313" key="3">
    <source>
        <dbReference type="EMBL" id="OMJ13393.1"/>
    </source>
</evidence>
<dbReference type="EMBL" id="LSSN01002569">
    <property type="protein sequence ID" value="OMJ15751.1"/>
    <property type="molecule type" value="Genomic_DNA"/>
</dbReference>
<feature type="region of interest" description="Disordered" evidence="1">
    <location>
        <begin position="69"/>
        <end position="89"/>
    </location>
</feature>
<keyword evidence="5" id="KW-1185">Reference proteome</keyword>
<gene>
    <name evidence="2" type="ORF">AYI70_g11434</name>
    <name evidence="4" type="ORF">AYI70_g7053</name>
    <name evidence="3" type="ORF">AYI70_g8522</name>
</gene>
<evidence type="ECO:0000313" key="2">
    <source>
        <dbReference type="EMBL" id="OMJ08609.1"/>
    </source>
</evidence>
<organism evidence="4 5">
    <name type="scientific">Smittium culicis</name>
    <dbReference type="NCBI Taxonomy" id="133412"/>
    <lineage>
        <taxon>Eukaryota</taxon>
        <taxon>Fungi</taxon>
        <taxon>Fungi incertae sedis</taxon>
        <taxon>Zoopagomycota</taxon>
        <taxon>Kickxellomycotina</taxon>
        <taxon>Harpellomycetes</taxon>
        <taxon>Harpellales</taxon>
        <taxon>Legeriomycetaceae</taxon>
        <taxon>Smittium</taxon>
    </lineage>
</organism>
<dbReference type="EMBL" id="LSSN01003504">
    <property type="protein sequence ID" value="OMJ13393.1"/>
    <property type="molecule type" value="Genomic_DNA"/>
</dbReference>
<proteinExistence type="predicted"/>
<dbReference type="AlphaFoldDB" id="A0A1R1XM88"/>
<evidence type="ECO:0000256" key="1">
    <source>
        <dbReference type="SAM" id="MobiDB-lite"/>
    </source>
</evidence>
<sequence>MQDLSENKKLIKSIKLYDSKLLREQFKKKIKIVKRKVNPDLQAELKSENQSDNKKNLLNEIPKTKRIRILAGPKKKDSAPTPSKNESDHKIEVSAQDFENNNEDKVLILEKKEFKLPDSIPIPGIIAPIVKKSSDILAQFNQLKEKEKMDDQRRLEGVNLEQENYNKSIINKIKDGFKNGSSKPINLSGQAADMYNLEIFLKSKLGNKVPWLEMEKNNLIFNYLKPSLDPLILRNYNIQKQCNTIHQIKKDSETISCPNEPSQKHIDTNPSMINSAPDQSKSSSVFTENHKAKIRAEIFQTSDNNFNLTRVPEESKIYNIGDTNYSSSNLIKMSDLESLTAGSSNPRNSIIKNELNVIGTFNPKSITRENQPLNVIVAANNNKGYLEKNFKDNLYSLAASESFNSGYKKLQNLPELGGNIAIANNNKGIPNSVSNPKLSGPESNTEKYHIEASSHHQFSSKNHILPESKTLDSGSNGLGTSDIEDGELIE</sequence>
<dbReference type="Proteomes" id="UP000187283">
    <property type="component" value="Unassembled WGS sequence"/>
</dbReference>
<accession>A0A1R1XM88</accession>
<reference evidence="4 5" key="1">
    <citation type="submission" date="2017-01" db="EMBL/GenBank/DDBJ databases">
        <authorList>
            <person name="Mah S.A."/>
            <person name="Swanson W.J."/>
            <person name="Moy G.W."/>
            <person name="Vacquier V.D."/>
        </authorList>
    </citation>
    <scope>NUCLEOTIDE SEQUENCE [LARGE SCALE GENOMIC DNA]</scope>
    <source>
        <strain evidence="4 5">GSMNP</strain>
    </source>
</reference>
<feature type="compositionally biased region" description="Basic and acidic residues" evidence="1">
    <location>
        <begin position="444"/>
        <end position="454"/>
    </location>
</feature>